<name>A0ABW1CRV8_9ACTN</name>
<evidence type="ECO:0000313" key="2">
    <source>
        <dbReference type="EMBL" id="MFC5828489.1"/>
    </source>
</evidence>
<proteinExistence type="predicted"/>
<comment type="caution">
    <text evidence="2">The sequence shown here is derived from an EMBL/GenBank/DDBJ whole genome shotgun (WGS) entry which is preliminary data.</text>
</comment>
<evidence type="ECO:0000313" key="3">
    <source>
        <dbReference type="Proteomes" id="UP001596058"/>
    </source>
</evidence>
<protein>
    <submittedName>
        <fullName evidence="2">Uncharacterized protein</fullName>
    </submittedName>
</protein>
<dbReference type="Proteomes" id="UP001596058">
    <property type="component" value="Unassembled WGS sequence"/>
</dbReference>
<evidence type="ECO:0000256" key="1">
    <source>
        <dbReference type="SAM" id="MobiDB-lite"/>
    </source>
</evidence>
<feature type="region of interest" description="Disordered" evidence="1">
    <location>
        <begin position="294"/>
        <end position="401"/>
    </location>
</feature>
<feature type="compositionally biased region" description="Acidic residues" evidence="1">
    <location>
        <begin position="331"/>
        <end position="344"/>
    </location>
</feature>
<sequence length="401" mass="45146">MTATSTTLGRTRPGLGRRVLGWFRRNRWHPPEVPPVNVVGGFTFTTPARDDAFSFSVTVRCCWCASGGYDSAALERLIAERRPLDERVIRRVVRGAARAYEPYDAKRAEDDANQALEDEVTRSLGAVSRDDMAATCSAWIELDLAEPVRTFQQREWRARLGLEAHRSTSKRTIQTLSELRDRWLVFLGADPAALTNDWRVPFAIRLAEQGQQVTETVASMHWRRRRDVTFAVSFYNDVIKQYRNAGQYEFAKQVEDTLNKMIQAYNLPRYDLVGEMLQRELLPYTESDPMAHVFGLRNDQHPDASDPQPEMFGTNSGDGRTSGDRPADFWYEGEELAEEPDDQDAEQHDGPQQGESEEAPGSPPEQDDADDGPHTSPLPPHPTGHPGNGHVPSPRPDDESS</sequence>
<keyword evidence="3" id="KW-1185">Reference proteome</keyword>
<dbReference type="RefSeq" id="WP_379517989.1">
    <property type="nucleotide sequence ID" value="NZ_JBHSPA010000037.1"/>
</dbReference>
<gene>
    <name evidence="2" type="ORF">ACFPZ3_31875</name>
</gene>
<dbReference type="EMBL" id="JBHSPA010000037">
    <property type="protein sequence ID" value="MFC5828489.1"/>
    <property type="molecule type" value="Genomic_DNA"/>
</dbReference>
<reference evidence="3" key="1">
    <citation type="journal article" date="2019" name="Int. J. Syst. Evol. Microbiol.">
        <title>The Global Catalogue of Microorganisms (GCM) 10K type strain sequencing project: providing services to taxonomists for standard genome sequencing and annotation.</title>
        <authorList>
            <consortium name="The Broad Institute Genomics Platform"/>
            <consortium name="The Broad Institute Genome Sequencing Center for Infectious Disease"/>
            <person name="Wu L."/>
            <person name="Ma J."/>
        </authorList>
    </citation>
    <scope>NUCLEOTIDE SEQUENCE [LARGE SCALE GENOMIC DNA]</scope>
    <source>
        <strain evidence="3">CCUG 53903</strain>
    </source>
</reference>
<organism evidence="2 3">
    <name type="scientific">Nonomuraea insulae</name>
    <dbReference type="NCBI Taxonomy" id="1616787"/>
    <lineage>
        <taxon>Bacteria</taxon>
        <taxon>Bacillati</taxon>
        <taxon>Actinomycetota</taxon>
        <taxon>Actinomycetes</taxon>
        <taxon>Streptosporangiales</taxon>
        <taxon>Streptosporangiaceae</taxon>
        <taxon>Nonomuraea</taxon>
    </lineage>
</organism>
<accession>A0ABW1CRV8</accession>